<evidence type="ECO:0000313" key="1">
    <source>
        <dbReference type="EMBL" id="MBB4071527.1"/>
    </source>
</evidence>
<dbReference type="AlphaFoldDB" id="A0A840DN88"/>
<proteinExistence type="predicted"/>
<protein>
    <recommendedName>
        <fullName evidence="3">SPOR domain-containing protein</fullName>
    </recommendedName>
</protein>
<keyword evidence="2" id="KW-1185">Reference proteome</keyword>
<accession>A0A840DN88</accession>
<comment type="caution">
    <text evidence="1">The sequence shown here is derived from an EMBL/GenBank/DDBJ whole genome shotgun (WGS) entry which is preliminary data.</text>
</comment>
<name>A0A840DN88_9MICO</name>
<dbReference type="Proteomes" id="UP000571183">
    <property type="component" value="Unassembled WGS sequence"/>
</dbReference>
<reference evidence="1" key="1">
    <citation type="submission" date="2020-08" db="EMBL/GenBank/DDBJ databases">
        <title>Sequencing the genomes of 1000 actinobacteria strains.</title>
        <authorList>
            <person name="Klenk H.-P."/>
        </authorList>
    </citation>
    <scope>NUCLEOTIDE SEQUENCE [LARGE SCALE GENOMIC DNA]</scope>
    <source>
        <strain evidence="1">DSM 27064</strain>
    </source>
</reference>
<sequence>MSTENIIEDAEQYWYNTKTRKVEHGRLSPAVDRVGPFATAAEAAAAPQTLAARAAAWEAEDKAADEWED</sequence>
<gene>
    <name evidence="1" type="ORF">F5897_000835</name>
</gene>
<dbReference type="RefSeq" id="WP_183304581.1">
    <property type="nucleotide sequence ID" value="NZ_JACIFD010000007.1"/>
</dbReference>
<evidence type="ECO:0008006" key="3">
    <source>
        <dbReference type="Google" id="ProtNLM"/>
    </source>
</evidence>
<organism evidence="1 2">
    <name type="scientific">Canibacter oris</name>
    <dbReference type="NCBI Taxonomy" id="1365628"/>
    <lineage>
        <taxon>Bacteria</taxon>
        <taxon>Bacillati</taxon>
        <taxon>Actinomycetota</taxon>
        <taxon>Actinomycetes</taxon>
        <taxon>Micrococcales</taxon>
        <taxon>Microbacteriaceae</taxon>
        <taxon>Canibacter</taxon>
    </lineage>
</organism>
<dbReference type="EMBL" id="JACIFD010000007">
    <property type="protein sequence ID" value="MBB4071527.1"/>
    <property type="molecule type" value="Genomic_DNA"/>
</dbReference>
<evidence type="ECO:0000313" key="2">
    <source>
        <dbReference type="Proteomes" id="UP000571183"/>
    </source>
</evidence>